<evidence type="ECO:0000313" key="3">
    <source>
        <dbReference type="EMBL" id="KFE66652.1"/>
    </source>
</evidence>
<keyword evidence="3" id="KW-0449">Lipoprotein</keyword>
<evidence type="ECO:0000256" key="1">
    <source>
        <dbReference type="SAM" id="MobiDB-lite"/>
    </source>
</evidence>
<name>A0A085WG39_9BACT</name>
<organism evidence="3 4">
    <name type="scientific">Hyalangium minutum</name>
    <dbReference type="NCBI Taxonomy" id="394096"/>
    <lineage>
        <taxon>Bacteria</taxon>
        <taxon>Pseudomonadati</taxon>
        <taxon>Myxococcota</taxon>
        <taxon>Myxococcia</taxon>
        <taxon>Myxococcales</taxon>
        <taxon>Cystobacterineae</taxon>
        <taxon>Archangiaceae</taxon>
        <taxon>Hyalangium</taxon>
    </lineage>
</organism>
<dbReference type="EMBL" id="JMCB01000009">
    <property type="protein sequence ID" value="KFE66652.1"/>
    <property type="molecule type" value="Genomic_DNA"/>
</dbReference>
<evidence type="ECO:0000313" key="4">
    <source>
        <dbReference type="Proteomes" id="UP000028725"/>
    </source>
</evidence>
<sequence length="179" mass="18615">MKRAVASLSISVAVTLVACAVSVSDFAGKSCEVAEDCPDGYTCVAARPGAGRTCEVLRLPELEDAGTPPTGPVPTYCNEVRPLLNAYCTSNCHSEDYSRSGQSGFRLDIYESTSSVMGAKEMAPRIKARASDQRTMPPPSNPLPTEEERKIIGSWAAGGAPFCTDGGVTPDGGVPDGGP</sequence>
<accession>A0A085WG39</accession>
<dbReference type="STRING" id="394096.DB31_8866"/>
<dbReference type="AlphaFoldDB" id="A0A085WG39"/>
<gene>
    <name evidence="3" type="ORF">DB31_8866</name>
</gene>
<keyword evidence="2" id="KW-0732">Signal</keyword>
<comment type="caution">
    <text evidence="3">The sequence shown here is derived from an EMBL/GenBank/DDBJ whole genome shotgun (WGS) entry which is preliminary data.</text>
</comment>
<reference evidence="3 4" key="1">
    <citation type="submission" date="2014-04" db="EMBL/GenBank/DDBJ databases">
        <title>Genome assembly of Hyalangium minutum DSM 14724.</title>
        <authorList>
            <person name="Sharma G."/>
            <person name="Subramanian S."/>
        </authorList>
    </citation>
    <scope>NUCLEOTIDE SEQUENCE [LARGE SCALE GENOMIC DNA]</scope>
    <source>
        <strain evidence="3 4">DSM 14724</strain>
    </source>
</reference>
<feature type="chain" id="PRO_5001799685" evidence="2">
    <location>
        <begin position="28"/>
        <end position="179"/>
    </location>
</feature>
<feature type="signal peptide" evidence="2">
    <location>
        <begin position="1"/>
        <end position="27"/>
    </location>
</feature>
<dbReference type="RefSeq" id="WP_044191644.1">
    <property type="nucleotide sequence ID" value="NZ_JMCB01000009.1"/>
</dbReference>
<proteinExistence type="predicted"/>
<dbReference type="PROSITE" id="PS51257">
    <property type="entry name" value="PROKAR_LIPOPROTEIN"/>
    <property type="match status" value="1"/>
</dbReference>
<dbReference type="Proteomes" id="UP000028725">
    <property type="component" value="Unassembled WGS sequence"/>
</dbReference>
<feature type="region of interest" description="Disordered" evidence="1">
    <location>
        <begin position="126"/>
        <end position="146"/>
    </location>
</feature>
<dbReference type="OrthoDB" id="5382408at2"/>
<protein>
    <submittedName>
        <fullName evidence="3">Putative lipoprotein</fullName>
    </submittedName>
</protein>
<evidence type="ECO:0000256" key="2">
    <source>
        <dbReference type="SAM" id="SignalP"/>
    </source>
</evidence>
<keyword evidence="4" id="KW-1185">Reference proteome</keyword>